<reference evidence="3" key="1">
    <citation type="submission" date="2017-02" db="EMBL/GenBank/DDBJ databases">
        <authorList>
            <person name="Tafer H."/>
            <person name="Lopandic K."/>
        </authorList>
    </citation>
    <scope>NUCLEOTIDE SEQUENCE [LARGE SCALE GENOMIC DNA]</scope>
    <source>
        <strain evidence="3">CBS 366.77</strain>
    </source>
</reference>
<proteinExistence type="predicted"/>
<dbReference type="OrthoDB" id="5327538at2759"/>
<feature type="domain" description="Aminoglycoside phosphotransferase" evidence="1">
    <location>
        <begin position="76"/>
        <end position="299"/>
    </location>
</feature>
<dbReference type="STRING" id="2070753.A0A3A2Z9N0"/>
<evidence type="ECO:0000259" key="1">
    <source>
        <dbReference type="Pfam" id="PF01636"/>
    </source>
</evidence>
<evidence type="ECO:0000313" key="2">
    <source>
        <dbReference type="EMBL" id="RJE19310.1"/>
    </source>
</evidence>
<sequence length="417" mass="46955">MHFLSIEIGPNNNKPLPDAEFEARIHAKVKSIRDRINEKAICEHASELNGGQKCEIQNPPAWGHGSLMGCANYHARIRFTDDDSVWLLRVPRISSSIPQSLADYLIRSEYATLKFFETTNVPAPRVFDYGLAGDKNNKAGVTYILIEQMAGKPWNMQGPNGKRLADGKDKERVWNGLADVLIEIRRHPFSKAGSLLPGPSPLEPIVSAIATNEYYTSFVEQNMALIADGQLFNSFPVNAYLVFSFLKSQVQVLTATPNHFSPDTTEEFYIKHVDDKGDHLMVDDQLNIVGIIDWQMARMVPANEAFGPSLVTAEMSDIYNRVSSLTVHDHTLAHFLTAKGAADLGNIMSRDERIRRFFFGLDVDLPWAETLLLIRGIWAAFGVDKETEWKDWKVDMLELCSHDERLKHIISRFGEGP</sequence>
<dbReference type="PANTHER" id="PTHR21310:SF15">
    <property type="entry name" value="AMINOGLYCOSIDE PHOSPHOTRANSFERASE DOMAIN-CONTAINING PROTEIN"/>
    <property type="match status" value="1"/>
</dbReference>
<comment type="caution">
    <text evidence="2">The sequence shown here is derived from an EMBL/GenBank/DDBJ whole genome shotgun (WGS) entry which is preliminary data.</text>
</comment>
<dbReference type="PANTHER" id="PTHR21310">
    <property type="entry name" value="AMINOGLYCOSIDE PHOSPHOTRANSFERASE-RELATED-RELATED"/>
    <property type="match status" value="1"/>
</dbReference>
<dbReference type="EMBL" id="MVGC01000421">
    <property type="protein sequence ID" value="RJE19310.1"/>
    <property type="molecule type" value="Genomic_DNA"/>
</dbReference>
<dbReference type="InterPro" id="IPR011009">
    <property type="entry name" value="Kinase-like_dom_sf"/>
</dbReference>
<protein>
    <recommendedName>
        <fullName evidence="1">Aminoglycoside phosphotransferase domain-containing protein</fullName>
    </recommendedName>
</protein>
<evidence type="ECO:0000313" key="3">
    <source>
        <dbReference type="Proteomes" id="UP000266188"/>
    </source>
</evidence>
<accession>A0A3A2Z9N0</accession>
<dbReference type="InterPro" id="IPR051678">
    <property type="entry name" value="AGP_Transferase"/>
</dbReference>
<dbReference type="Pfam" id="PF01636">
    <property type="entry name" value="APH"/>
    <property type="match status" value="1"/>
</dbReference>
<dbReference type="AlphaFoldDB" id="A0A3A2Z9N0"/>
<dbReference type="InterPro" id="IPR002575">
    <property type="entry name" value="Aminoglycoside_PTrfase"/>
</dbReference>
<name>A0A3A2Z9N0_9EURO</name>
<gene>
    <name evidence="2" type="ORF">PHISCL_08351</name>
</gene>
<keyword evidence="3" id="KW-1185">Reference proteome</keyword>
<dbReference type="Proteomes" id="UP000266188">
    <property type="component" value="Unassembled WGS sequence"/>
</dbReference>
<dbReference type="SUPFAM" id="SSF56112">
    <property type="entry name" value="Protein kinase-like (PK-like)"/>
    <property type="match status" value="1"/>
</dbReference>
<organism evidence="2 3">
    <name type="scientific">Aspergillus sclerotialis</name>
    <dbReference type="NCBI Taxonomy" id="2070753"/>
    <lineage>
        <taxon>Eukaryota</taxon>
        <taxon>Fungi</taxon>
        <taxon>Dikarya</taxon>
        <taxon>Ascomycota</taxon>
        <taxon>Pezizomycotina</taxon>
        <taxon>Eurotiomycetes</taxon>
        <taxon>Eurotiomycetidae</taxon>
        <taxon>Eurotiales</taxon>
        <taxon>Aspergillaceae</taxon>
        <taxon>Aspergillus</taxon>
        <taxon>Aspergillus subgen. Polypaecilum</taxon>
    </lineage>
</organism>